<evidence type="ECO:0000259" key="13">
    <source>
        <dbReference type="Pfam" id="PF03416"/>
    </source>
</evidence>
<keyword evidence="15" id="KW-1185">Reference proteome</keyword>
<keyword evidence="7" id="KW-0788">Thiol protease</keyword>
<evidence type="ECO:0000256" key="3">
    <source>
        <dbReference type="ARBA" id="ARBA00022448"/>
    </source>
</evidence>
<evidence type="ECO:0000256" key="7">
    <source>
        <dbReference type="ARBA" id="ARBA00022807"/>
    </source>
</evidence>
<dbReference type="AlphaFoldDB" id="E4UXT6"/>
<dbReference type="EMBL" id="DS989825">
    <property type="protein sequence ID" value="EFR02768.1"/>
    <property type="molecule type" value="Genomic_DNA"/>
</dbReference>
<feature type="region of interest" description="Disordered" evidence="12">
    <location>
        <begin position="374"/>
        <end position="396"/>
    </location>
</feature>
<protein>
    <recommendedName>
        <fullName evidence="11">Cysteine protease</fullName>
        <ecNumber evidence="11">3.4.22.-</ecNumber>
    </recommendedName>
</protein>
<dbReference type="GO" id="GO:0000423">
    <property type="term" value="P:mitophagy"/>
    <property type="evidence" value="ECO:0007669"/>
    <property type="project" value="TreeGrafter"/>
</dbReference>
<dbReference type="OMA" id="TGFGCMI"/>
<accession>E4UXT6</accession>
<dbReference type="InterPro" id="IPR046792">
    <property type="entry name" value="Peptidase_C54_cat"/>
</dbReference>
<comment type="subcellular location">
    <subcellularLocation>
        <location evidence="11">Nucleus</location>
    </subcellularLocation>
    <subcellularLocation>
        <location evidence="11">Cytoplasm</location>
    </subcellularLocation>
    <subcellularLocation>
        <location evidence="1">Preautophagosomal structure</location>
    </subcellularLocation>
</comment>
<dbReference type="eggNOG" id="KOG2674">
    <property type="taxonomic scope" value="Eukaryota"/>
</dbReference>
<dbReference type="HOGENOM" id="CLU_021259_5_1_1"/>
<evidence type="ECO:0000256" key="5">
    <source>
        <dbReference type="ARBA" id="ARBA00022670"/>
    </source>
</evidence>
<feature type="compositionally biased region" description="Low complexity" evidence="12">
    <location>
        <begin position="117"/>
        <end position="131"/>
    </location>
</feature>
<dbReference type="InParanoid" id="E4UXT6"/>
<evidence type="ECO:0000256" key="10">
    <source>
        <dbReference type="ARBA" id="ARBA00029362"/>
    </source>
</evidence>
<keyword evidence="4 11" id="KW-0963">Cytoplasm</keyword>
<dbReference type="EC" id="3.4.22.-" evidence="11"/>
<comment type="function">
    <text evidence="11">Required for selective autophagic degradation of the nucleus (nucleophagy) as well as for mitophagy which contributes to regulate mitochondrial quantity and quality by eliminating the mitochondria to a basal level to fulfill cellular energy requirements and preventing excess ROS production.</text>
</comment>
<keyword evidence="11" id="KW-0539">Nucleus</keyword>
<dbReference type="GO" id="GO:0034727">
    <property type="term" value="P:piecemeal microautophagy of the nucleus"/>
    <property type="evidence" value="ECO:0007669"/>
    <property type="project" value="TreeGrafter"/>
</dbReference>
<evidence type="ECO:0000256" key="4">
    <source>
        <dbReference type="ARBA" id="ARBA00022490"/>
    </source>
</evidence>
<dbReference type="PANTHER" id="PTHR22624:SF49">
    <property type="entry name" value="CYSTEINE PROTEASE"/>
    <property type="match status" value="1"/>
</dbReference>
<dbReference type="GO" id="GO:0019786">
    <property type="term" value="F:protein-phosphatidylethanolamide deconjugating activity"/>
    <property type="evidence" value="ECO:0007669"/>
    <property type="project" value="InterPro"/>
</dbReference>
<dbReference type="GO" id="GO:0035973">
    <property type="term" value="P:aggrephagy"/>
    <property type="evidence" value="ECO:0007669"/>
    <property type="project" value="TreeGrafter"/>
</dbReference>
<dbReference type="GO" id="GO:0004197">
    <property type="term" value="F:cysteine-type endopeptidase activity"/>
    <property type="evidence" value="ECO:0007669"/>
    <property type="project" value="TreeGrafter"/>
</dbReference>
<evidence type="ECO:0000313" key="15">
    <source>
        <dbReference type="Proteomes" id="UP000002669"/>
    </source>
</evidence>
<dbReference type="RefSeq" id="XP_003173179.1">
    <property type="nucleotide sequence ID" value="XM_003173131.1"/>
</dbReference>
<dbReference type="InterPro" id="IPR038765">
    <property type="entry name" value="Papain-like_cys_pep_sf"/>
</dbReference>
<dbReference type="MEROPS" id="C54.001"/>
<reference evidence="15" key="1">
    <citation type="journal article" date="2012" name="MBio">
        <title>Comparative genome analysis of Trichophyton rubrum and related dermatophytes reveals candidate genes involved in infection.</title>
        <authorList>
            <person name="Martinez D.A."/>
            <person name="Oliver B.G."/>
            <person name="Graeser Y."/>
            <person name="Goldberg J.M."/>
            <person name="Li W."/>
            <person name="Martinez-Rossi N.M."/>
            <person name="Monod M."/>
            <person name="Shelest E."/>
            <person name="Barton R.C."/>
            <person name="Birch E."/>
            <person name="Brakhage A.A."/>
            <person name="Chen Z."/>
            <person name="Gurr S.J."/>
            <person name="Heiman D."/>
            <person name="Heitman J."/>
            <person name="Kosti I."/>
            <person name="Rossi A."/>
            <person name="Saif S."/>
            <person name="Samalova M."/>
            <person name="Saunders C.W."/>
            <person name="Shea T."/>
            <person name="Summerbell R.C."/>
            <person name="Xu J."/>
            <person name="Young S."/>
            <person name="Zeng Q."/>
            <person name="Birren B.W."/>
            <person name="Cuomo C.A."/>
            <person name="White T.C."/>
        </authorList>
    </citation>
    <scope>NUCLEOTIDE SEQUENCE [LARGE SCALE GENOMIC DNA]</scope>
    <source>
        <strain evidence="15">ATCC MYA-4604 / CBS 118893</strain>
    </source>
</reference>
<feature type="compositionally biased region" description="Polar residues" evidence="12">
    <location>
        <begin position="104"/>
        <end position="116"/>
    </location>
</feature>
<dbReference type="SUPFAM" id="SSF54001">
    <property type="entry name" value="Cysteine proteinases"/>
    <property type="match status" value="1"/>
</dbReference>
<dbReference type="FunCoup" id="E4UXT6">
    <property type="interactions" value="300"/>
</dbReference>
<dbReference type="GeneID" id="10028458"/>
<comment type="similarity">
    <text evidence="2 11">Belongs to the peptidase C54 family.</text>
</comment>
<evidence type="ECO:0000256" key="12">
    <source>
        <dbReference type="SAM" id="MobiDB-lite"/>
    </source>
</evidence>
<dbReference type="STRING" id="535722.E4UXT6"/>
<dbReference type="OrthoDB" id="2960936at2759"/>
<name>E4UXT6_ARTGP</name>
<gene>
    <name evidence="14" type="ORF">MGYG_05767</name>
</gene>
<evidence type="ECO:0000256" key="1">
    <source>
        <dbReference type="ARBA" id="ARBA00004329"/>
    </source>
</evidence>
<feature type="region of interest" description="Disordered" evidence="12">
    <location>
        <begin position="41"/>
        <end position="135"/>
    </location>
</feature>
<evidence type="ECO:0000256" key="11">
    <source>
        <dbReference type="RuleBase" id="RU363115"/>
    </source>
</evidence>
<evidence type="ECO:0000256" key="2">
    <source>
        <dbReference type="ARBA" id="ARBA00010958"/>
    </source>
</evidence>
<comment type="catalytic activity">
    <reaction evidence="10">
        <text>[protein]-C-terminal L-amino acid-glycyl-phosphatidylethanolamide + H2O = [protein]-C-terminal L-amino acid-glycine + a 1,2-diacyl-sn-glycero-3-phosphoethanolamine</text>
        <dbReference type="Rhea" id="RHEA:67548"/>
        <dbReference type="Rhea" id="RHEA-COMP:17323"/>
        <dbReference type="Rhea" id="RHEA-COMP:17324"/>
        <dbReference type="ChEBI" id="CHEBI:15377"/>
        <dbReference type="ChEBI" id="CHEBI:64612"/>
        <dbReference type="ChEBI" id="CHEBI:172940"/>
        <dbReference type="ChEBI" id="CHEBI:172941"/>
    </reaction>
    <physiologicalReaction direction="left-to-right" evidence="10">
        <dbReference type="Rhea" id="RHEA:67549"/>
    </physiologicalReaction>
</comment>
<sequence>MNNVDLGNQYKKIIQFFWDPEPKNDDSGQPIWCLGCEYRQPEDDTLSQSQSQSQASILTERAGEPVDITNRADTSKPTATSTTTSTTAVTEGRTSTDRPPTPGSAISSFVNLASPISPSAAGTGTESSSTPEWPPQFLDDFESRLWITYRSQFPPIPKMPKTGSSDSSMPLGVRLRSQLIDTQGFTSDTGWGCMIRSGQALLANTLLFLRLGRDWRRGSKIQEESELVSLFADHPRAPFSIHRFVQHGATACGKCPGEWFGPSAAAQCIQALVKSNPQAGLRVYVTNDGSDIYERQFREVACDESGSIKPTLILLGVRLGIDRVTPIYWDSLKALLHYPQSVGIAGGRPSSSHYFIATQGDSFFYLDPHQTRPCLAPRSEPTEDEESHPYSPEELSTYHTRRLRRLHVREMDPSMLIGLLVRDEGDWEDLKSRVKEGKARGRIIHVFDRDPNVRETEREGAEEEVESFDEI</sequence>
<evidence type="ECO:0000313" key="14">
    <source>
        <dbReference type="EMBL" id="EFR02768.1"/>
    </source>
</evidence>
<proteinExistence type="inferred from homology"/>
<dbReference type="Proteomes" id="UP000002669">
    <property type="component" value="Unassembled WGS sequence"/>
</dbReference>
<dbReference type="GO" id="GO:0005634">
    <property type="term" value="C:nucleus"/>
    <property type="evidence" value="ECO:0007669"/>
    <property type="project" value="UniProtKB-SubCell"/>
</dbReference>
<dbReference type="GO" id="GO:0015031">
    <property type="term" value="P:protein transport"/>
    <property type="evidence" value="ECO:0007669"/>
    <property type="project" value="UniProtKB-KW"/>
</dbReference>
<dbReference type="PANTHER" id="PTHR22624">
    <property type="entry name" value="CYSTEINE PROTEASE ATG4"/>
    <property type="match status" value="1"/>
</dbReference>
<evidence type="ECO:0000256" key="9">
    <source>
        <dbReference type="ARBA" id="ARBA00023006"/>
    </source>
</evidence>
<evidence type="ECO:0000256" key="6">
    <source>
        <dbReference type="ARBA" id="ARBA00022801"/>
    </source>
</evidence>
<dbReference type="Pfam" id="PF03416">
    <property type="entry name" value="Peptidase_C54"/>
    <property type="match status" value="1"/>
</dbReference>
<evidence type="ECO:0000256" key="8">
    <source>
        <dbReference type="ARBA" id="ARBA00022927"/>
    </source>
</evidence>
<keyword evidence="6 11" id="KW-0378">Hydrolase</keyword>
<dbReference type="GO" id="GO:0000045">
    <property type="term" value="P:autophagosome assembly"/>
    <property type="evidence" value="ECO:0007669"/>
    <property type="project" value="TreeGrafter"/>
</dbReference>
<feature type="domain" description="Peptidase C54 catalytic" evidence="13">
    <location>
        <begin position="135"/>
        <end position="432"/>
    </location>
</feature>
<keyword evidence="9" id="KW-0072">Autophagy</keyword>
<dbReference type="VEuPathDB" id="FungiDB:MGYG_05767"/>
<keyword evidence="8" id="KW-0653">Protein transport</keyword>
<organism evidence="15">
    <name type="scientific">Arthroderma gypseum (strain ATCC MYA-4604 / CBS 118893)</name>
    <name type="common">Microsporum gypseum</name>
    <dbReference type="NCBI Taxonomy" id="535722"/>
    <lineage>
        <taxon>Eukaryota</taxon>
        <taxon>Fungi</taxon>
        <taxon>Dikarya</taxon>
        <taxon>Ascomycota</taxon>
        <taxon>Pezizomycotina</taxon>
        <taxon>Eurotiomycetes</taxon>
        <taxon>Eurotiomycetidae</taxon>
        <taxon>Onygenales</taxon>
        <taxon>Arthrodermataceae</taxon>
        <taxon>Nannizzia</taxon>
    </lineage>
</organism>
<dbReference type="GO" id="GO:0000407">
    <property type="term" value="C:phagophore assembly site"/>
    <property type="evidence" value="ECO:0007669"/>
    <property type="project" value="UniProtKB-SubCell"/>
</dbReference>
<keyword evidence="5 11" id="KW-0645">Protease</keyword>
<keyword evidence="3" id="KW-0813">Transport</keyword>
<feature type="compositionally biased region" description="Low complexity" evidence="12">
    <location>
        <begin position="75"/>
        <end position="93"/>
    </location>
</feature>
<dbReference type="GO" id="GO:0016485">
    <property type="term" value="P:protein processing"/>
    <property type="evidence" value="ECO:0007669"/>
    <property type="project" value="TreeGrafter"/>
</dbReference>
<dbReference type="InterPro" id="IPR005078">
    <property type="entry name" value="Peptidase_C54"/>
</dbReference>